<evidence type="ECO:0000313" key="2">
    <source>
        <dbReference type="EMBL" id="ELU36298.1"/>
    </source>
</evidence>
<sequence>MRLSAKLDKTGKRWVESPYLLSQYTMKWYVTLLEKSLLLEQAFPAKINVFGCQLMEEIELGVIDSTSNAPAEALLYNTTTMKDTSTCDARSTDGLSATRSIVLCFDGTSNHFSERNTNVVKLVELLYKNDPSTQMTGVGTYSHPGFWTSITEVIAKKADEAVACLFPGYRWVQIHNGIISSAVDWVWHRLGYSQNTIWISAQQSREWRPTGDAGLGESQEGLLGALNIEKNEHDRERSSSNPDEVNPKSYKMTFCTPVKISFLGVWYEELVDTNIKTITGFHSGALKRETLPWIEYNPSVIHFRYVSIIRAGILGSDLFKRHALALDEFRGHFIPSVWDHGRTVRGSQTAVEMWFRGSHSDVGGGSPLTDRARRNPVSRFWDKVFIRIYSLFGKRAFPFPRWVVGRGRLPDMSNISFRWMMNQCISTPNVRIRLDASSLARYEKAGILAPPIEGPGHTSLGRALDTYDSTKEPYEATEDSPWWWLMEILPLPKLSQRNVDRSVVETTYWCVHNCDQQAGRRIGNQPVDQIFLHRSAHELQQSGYRYRANGNSTGTGNAQECIGAIGQSIPDLCGQHLCKEEIGYAPQQPISVPVSINTQAA</sequence>
<dbReference type="HOGENOM" id="CLU_454301_0_0_1"/>
<comment type="caution">
    <text evidence="2">The sequence shown here is derived from an EMBL/GenBank/DDBJ whole genome shotgun (WGS) entry which is preliminary data.</text>
</comment>
<evidence type="ECO:0000313" key="3">
    <source>
        <dbReference type="Proteomes" id="UP000011668"/>
    </source>
</evidence>
<dbReference type="OMA" id="IWISAQQ"/>
<evidence type="ECO:0000259" key="1">
    <source>
        <dbReference type="Pfam" id="PF09994"/>
    </source>
</evidence>
<dbReference type="Pfam" id="PF09994">
    <property type="entry name" value="T6SS_Tle1-like_cat"/>
    <property type="match status" value="2"/>
</dbReference>
<gene>
    <name evidence="2" type="ORF">AG1IA_09672</name>
</gene>
<dbReference type="OrthoDB" id="3162439at2759"/>
<dbReference type="PANTHER" id="PTHR33840">
    <property type="match status" value="1"/>
</dbReference>
<dbReference type="EMBL" id="AFRT01003739">
    <property type="protein sequence ID" value="ELU36298.1"/>
    <property type="molecule type" value="Genomic_DNA"/>
</dbReference>
<dbReference type="InterPro" id="IPR018712">
    <property type="entry name" value="Tle1-like_cat"/>
</dbReference>
<dbReference type="PANTHER" id="PTHR33840:SF1">
    <property type="entry name" value="TLE1 PHOSPHOLIPASE DOMAIN-CONTAINING PROTEIN"/>
    <property type="match status" value="1"/>
</dbReference>
<name>L8WHP8_THACA</name>
<dbReference type="STRING" id="983506.L8WHP8"/>
<organism evidence="2 3">
    <name type="scientific">Thanatephorus cucumeris (strain AG1-IA)</name>
    <name type="common">Rice sheath blight fungus</name>
    <name type="synonym">Rhizoctonia solani</name>
    <dbReference type="NCBI Taxonomy" id="983506"/>
    <lineage>
        <taxon>Eukaryota</taxon>
        <taxon>Fungi</taxon>
        <taxon>Dikarya</taxon>
        <taxon>Basidiomycota</taxon>
        <taxon>Agaricomycotina</taxon>
        <taxon>Agaricomycetes</taxon>
        <taxon>Cantharellales</taxon>
        <taxon>Ceratobasidiaceae</taxon>
        <taxon>Rhizoctonia</taxon>
        <taxon>Rhizoctonia solani AG-1</taxon>
    </lineage>
</organism>
<accession>L8WHP8</accession>
<protein>
    <recommendedName>
        <fullName evidence="1">T6SS Phospholipase effector Tle1-like catalytic domain-containing protein</fullName>
    </recommendedName>
</protein>
<reference evidence="2 3" key="1">
    <citation type="journal article" date="2013" name="Nat. Commun.">
        <title>The evolution and pathogenic mechanisms of the rice sheath blight pathogen.</title>
        <authorList>
            <person name="Zheng A."/>
            <person name="Lin R."/>
            <person name="Xu L."/>
            <person name="Qin P."/>
            <person name="Tang C."/>
            <person name="Ai P."/>
            <person name="Zhang D."/>
            <person name="Liu Y."/>
            <person name="Sun Z."/>
            <person name="Feng H."/>
            <person name="Wang Y."/>
            <person name="Chen Y."/>
            <person name="Liang X."/>
            <person name="Fu R."/>
            <person name="Li Q."/>
            <person name="Zhang J."/>
            <person name="Yu X."/>
            <person name="Xie Z."/>
            <person name="Ding L."/>
            <person name="Guan P."/>
            <person name="Tang J."/>
            <person name="Liang Y."/>
            <person name="Wang S."/>
            <person name="Deng Q."/>
            <person name="Li S."/>
            <person name="Zhu J."/>
            <person name="Wang L."/>
            <person name="Liu H."/>
            <person name="Li P."/>
        </authorList>
    </citation>
    <scope>NUCLEOTIDE SEQUENCE [LARGE SCALE GENOMIC DNA]</scope>
    <source>
        <strain evidence="3">AG-1 IA</strain>
    </source>
</reference>
<feature type="domain" description="T6SS Phospholipase effector Tle1-like catalytic" evidence="1">
    <location>
        <begin position="231"/>
        <end position="423"/>
    </location>
</feature>
<feature type="domain" description="T6SS Phospholipase effector Tle1-like catalytic" evidence="1">
    <location>
        <begin position="99"/>
        <end position="163"/>
    </location>
</feature>
<dbReference type="AlphaFoldDB" id="L8WHP8"/>
<keyword evidence="3" id="KW-1185">Reference proteome</keyword>
<proteinExistence type="predicted"/>
<dbReference type="Proteomes" id="UP000011668">
    <property type="component" value="Unassembled WGS sequence"/>
</dbReference>